<dbReference type="GO" id="GO:0016567">
    <property type="term" value="P:protein ubiquitination"/>
    <property type="evidence" value="ECO:0007669"/>
    <property type="project" value="InterPro"/>
</dbReference>
<dbReference type="InterPro" id="IPR003613">
    <property type="entry name" value="Ubox_domain"/>
</dbReference>
<dbReference type="GO" id="GO:0061630">
    <property type="term" value="F:ubiquitin protein ligase activity"/>
    <property type="evidence" value="ECO:0007669"/>
    <property type="project" value="UniProtKB-EC"/>
</dbReference>
<evidence type="ECO:0000256" key="5">
    <source>
        <dbReference type="ARBA" id="ARBA00022786"/>
    </source>
</evidence>
<reference evidence="7" key="1">
    <citation type="submission" date="2023-04" db="EMBL/GenBank/DDBJ databases">
        <authorList>
            <person name="Vijverberg K."/>
            <person name="Xiong W."/>
            <person name="Schranz E."/>
        </authorList>
    </citation>
    <scope>NUCLEOTIDE SEQUENCE</scope>
</reference>
<gene>
    <name evidence="7" type="ORF">LSALG_LOCUS12581</name>
</gene>
<evidence type="ECO:0000256" key="3">
    <source>
        <dbReference type="ARBA" id="ARBA00012483"/>
    </source>
</evidence>
<protein>
    <recommendedName>
        <fullName evidence="3">RING-type E3 ubiquitin transferase</fullName>
        <ecNumber evidence="3">2.3.2.27</ecNumber>
    </recommendedName>
</protein>
<proteinExistence type="predicted"/>
<dbReference type="PANTHER" id="PTHR23315">
    <property type="entry name" value="U BOX DOMAIN-CONTAINING"/>
    <property type="match status" value="1"/>
</dbReference>
<sequence>MSIMRLESSIREDNNEYRWARSLLQFECIQLSKVSVVITINRLRLALLHIWGLTLLKLWRTSRRRLTSRCIDIEAARPRCESGIQSLVHLNVAIEKAKSLISDCSESSKLYLALTGNTVLSRCKKTKILLEQSLSQIQNMVPVMLASKISLIITELRRMKISLDPCEEEAGKTVKTLLKGYNNTGNSSEYENECIRIVALKLQITSQTALLIERRSIKKLLKKLVEGDSDQQKKHILMILLDLLKKHGHSIASVHEENDTIVQNQVYWSGRVDYSVDREEPPKGIFGRGESIPPEEFKCPISLKVMYDPVVIDTGETFERMWIQKWFEEGNDICPKTKRKLSNFSLTPNTTMKGMISQWCEIHGVTILDPCVDFSTDVSTWENSSSSVTSLSSMYSLQLPVVDYSNLSLSSLENTRDMDVELSQELDDSLPWKSQCKFVEDLMARLNDDDRGCRFISCENLIESIVRFLKVARDINDVKAQRIGCLLLQILITKCRSIKILSNDAYELISEFLDSEMIEETLAIIENLSSHQNHRSEIASSRVLTQILKILDSKIIQFQTPALKILYNLTSNRHFRSLLSSDLIPKLVALSEDESLSRYCIAILTNLCGNQDNKSIIAETEGCISFVARVLESESCEEQEQALEILLSLCSQSIQYCRLVMDEGVITNVVSIIMNGNDKGKAKAHEMLRLLKDANVEEPVEESPAPVYDVLKDSNNFQYKVLQLFSLPYVQFWVD</sequence>
<dbReference type="Pfam" id="PF04564">
    <property type="entry name" value="U-box"/>
    <property type="match status" value="1"/>
</dbReference>
<evidence type="ECO:0000256" key="1">
    <source>
        <dbReference type="ARBA" id="ARBA00000900"/>
    </source>
</evidence>
<dbReference type="PANTHER" id="PTHR23315:SF240">
    <property type="entry name" value="U-BOX DOMAIN-CONTAINING PROTEIN 5"/>
    <property type="match status" value="1"/>
</dbReference>
<dbReference type="InterPro" id="IPR045210">
    <property type="entry name" value="RING-Ubox_PUB"/>
</dbReference>
<keyword evidence="8" id="KW-1185">Reference proteome</keyword>
<dbReference type="PROSITE" id="PS51698">
    <property type="entry name" value="U_BOX"/>
    <property type="match status" value="1"/>
</dbReference>
<dbReference type="SUPFAM" id="SSF48371">
    <property type="entry name" value="ARM repeat"/>
    <property type="match status" value="1"/>
</dbReference>
<dbReference type="Gene3D" id="1.25.10.10">
    <property type="entry name" value="Leucine-rich Repeat Variant"/>
    <property type="match status" value="1"/>
</dbReference>
<dbReference type="InterPro" id="IPR013083">
    <property type="entry name" value="Znf_RING/FYVE/PHD"/>
</dbReference>
<keyword evidence="5" id="KW-0833">Ubl conjugation pathway</keyword>
<dbReference type="InterPro" id="IPR011989">
    <property type="entry name" value="ARM-like"/>
</dbReference>
<dbReference type="EC" id="2.3.2.27" evidence="3"/>
<comment type="catalytic activity">
    <reaction evidence="1">
        <text>S-ubiquitinyl-[E2 ubiquitin-conjugating enzyme]-L-cysteine + [acceptor protein]-L-lysine = [E2 ubiquitin-conjugating enzyme]-L-cysteine + N(6)-ubiquitinyl-[acceptor protein]-L-lysine.</text>
        <dbReference type="EC" id="2.3.2.27"/>
    </reaction>
</comment>
<evidence type="ECO:0000313" key="8">
    <source>
        <dbReference type="Proteomes" id="UP001177003"/>
    </source>
</evidence>
<dbReference type="SUPFAM" id="SSF57850">
    <property type="entry name" value="RING/U-box"/>
    <property type="match status" value="1"/>
</dbReference>
<dbReference type="Gene3D" id="3.30.40.10">
    <property type="entry name" value="Zinc/RING finger domain, C3HC4 (zinc finger)"/>
    <property type="match status" value="1"/>
</dbReference>
<dbReference type="EMBL" id="OX465078">
    <property type="protein sequence ID" value="CAI9272352.1"/>
    <property type="molecule type" value="Genomic_DNA"/>
</dbReference>
<evidence type="ECO:0000259" key="6">
    <source>
        <dbReference type="PROSITE" id="PS51698"/>
    </source>
</evidence>
<dbReference type="AlphaFoldDB" id="A0AA35W033"/>
<dbReference type="InterPro" id="IPR058678">
    <property type="entry name" value="ARM_PUB"/>
</dbReference>
<comment type="pathway">
    <text evidence="2">Protein modification; protein ubiquitination.</text>
</comment>
<keyword evidence="4" id="KW-0808">Transferase</keyword>
<dbReference type="SMART" id="SM00504">
    <property type="entry name" value="Ubox"/>
    <property type="match status" value="1"/>
</dbReference>
<dbReference type="Proteomes" id="UP001177003">
    <property type="component" value="Chromosome 2"/>
</dbReference>
<name>A0AA35W033_LACSI</name>
<feature type="domain" description="U-box" evidence="6">
    <location>
        <begin position="292"/>
        <end position="366"/>
    </location>
</feature>
<evidence type="ECO:0000256" key="4">
    <source>
        <dbReference type="ARBA" id="ARBA00022679"/>
    </source>
</evidence>
<organism evidence="7 8">
    <name type="scientific">Lactuca saligna</name>
    <name type="common">Willowleaf lettuce</name>
    <dbReference type="NCBI Taxonomy" id="75948"/>
    <lineage>
        <taxon>Eukaryota</taxon>
        <taxon>Viridiplantae</taxon>
        <taxon>Streptophyta</taxon>
        <taxon>Embryophyta</taxon>
        <taxon>Tracheophyta</taxon>
        <taxon>Spermatophyta</taxon>
        <taxon>Magnoliopsida</taxon>
        <taxon>eudicotyledons</taxon>
        <taxon>Gunneridae</taxon>
        <taxon>Pentapetalae</taxon>
        <taxon>asterids</taxon>
        <taxon>campanulids</taxon>
        <taxon>Asterales</taxon>
        <taxon>Asteraceae</taxon>
        <taxon>Cichorioideae</taxon>
        <taxon>Cichorieae</taxon>
        <taxon>Lactucinae</taxon>
        <taxon>Lactuca</taxon>
    </lineage>
</organism>
<dbReference type="Pfam" id="PF25598">
    <property type="entry name" value="ARM_PUB"/>
    <property type="match status" value="1"/>
</dbReference>
<evidence type="ECO:0000256" key="2">
    <source>
        <dbReference type="ARBA" id="ARBA00004906"/>
    </source>
</evidence>
<evidence type="ECO:0000313" key="7">
    <source>
        <dbReference type="EMBL" id="CAI9272352.1"/>
    </source>
</evidence>
<dbReference type="InterPro" id="IPR016024">
    <property type="entry name" value="ARM-type_fold"/>
</dbReference>
<accession>A0AA35W033</accession>
<dbReference type="CDD" id="cd16664">
    <property type="entry name" value="RING-Ubox_PUB"/>
    <property type="match status" value="1"/>
</dbReference>